<evidence type="ECO:0000313" key="1">
    <source>
        <dbReference type="EMBL" id="KAA2235553.1"/>
    </source>
</evidence>
<dbReference type="RefSeq" id="WP_149820395.1">
    <property type="nucleotide sequence ID" value="NZ_VUOA01000034.1"/>
</dbReference>
<organism evidence="1 2">
    <name type="scientific">Salinarimonas soli</name>
    <dbReference type="NCBI Taxonomy" id="1638099"/>
    <lineage>
        <taxon>Bacteria</taxon>
        <taxon>Pseudomonadati</taxon>
        <taxon>Pseudomonadota</taxon>
        <taxon>Alphaproteobacteria</taxon>
        <taxon>Hyphomicrobiales</taxon>
        <taxon>Salinarimonadaceae</taxon>
        <taxon>Salinarimonas</taxon>
    </lineage>
</organism>
<reference evidence="1 2" key="1">
    <citation type="submission" date="2019-09" db="EMBL/GenBank/DDBJ databases">
        <title>Salinarimonas rosea gen. nov., sp. nov., a new member of the a-2 subgroup of the Proteobacteria.</title>
        <authorList>
            <person name="Liu J."/>
        </authorList>
    </citation>
    <scope>NUCLEOTIDE SEQUENCE [LARGE SCALE GENOMIC DNA]</scope>
    <source>
        <strain evidence="1 2">BN140002</strain>
    </source>
</reference>
<evidence type="ECO:0000313" key="2">
    <source>
        <dbReference type="Proteomes" id="UP000323142"/>
    </source>
</evidence>
<comment type="caution">
    <text evidence="1">The sequence shown here is derived from an EMBL/GenBank/DDBJ whole genome shotgun (WGS) entry which is preliminary data.</text>
</comment>
<protein>
    <submittedName>
        <fullName evidence="1">Uncharacterized protein</fullName>
    </submittedName>
</protein>
<gene>
    <name evidence="1" type="ORF">F0L46_18795</name>
</gene>
<proteinExistence type="predicted"/>
<sequence>MSVDRSAPFYMIAGGDIPGALQVPRPDHKRGDARFLDTDRRVQIRPLLLSDMVAGINYPPGLWMLVIELGSGLKLRFNLVLPESRRSNTRANARYALRQARRNEPLLQALIDELRPILHRPCASIAR</sequence>
<dbReference type="Proteomes" id="UP000323142">
    <property type="component" value="Unassembled WGS sequence"/>
</dbReference>
<keyword evidence="2" id="KW-1185">Reference proteome</keyword>
<dbReference type="AlphaFoldDB" id="A0A5B2V7P1"/>
<dbReference type="EMBL" id="VUOA01000034">
    <property type="protein sequence ID" value="KAA2235553.1"/>
    <property type="molecule type" value="Genomic_DNA"/>
</dbReference>
<name>A0A5B2V7P1_9HYPH</name>
<reference evidence="1 2" key="2">
    <citation type="submission" date="2019-09" db="EMBL/GenBank/DDBJ databases">
        <authorList>
            <person name="Jin C."/>
        </authorList>
    </citation>
    <scope>NUCLEOTIDE SEQUENCE [LARGE SCALE GENOMIC DNA]</scope>
    <source>
        <strain evidence="1 2">BN140002</strain>
    </source>
</reference>
<accession>A0A5B2V7P1</accession>